<feature type="domain" description="HTH myb-type" evidence="6">
    <location>
        <begin position="443"/>
        <end position="496"/>
    </location>
</feature>
<dbReference type="InterPro" id="IPR051651">
    <property type="entry name" value="DMTF1_DNA-bind_reg"/>
</dbReference>
<feature type="compositionally biased region" description="Basic residues" evidence="4">
    <location>
        <begin position="9"/>
        <end position="32"/>
    </location>
</feature>
<dbReference type="GO" id="GO:0000981">
    <property type="term" value="F:DNA-binding transcription factor activity, RNA polymerase II-specific"/>
    <property type="evidence" value="ECO:0007669"/>
    <property type="project" value="TreeGrafter"/>
</dbReference>
<gene>
    <name evidence="7" type="primary">REB1_1</name>
    <name evidence="7" type="ORF">BGZ95_007274</name>
</gene>
<dbReference type="EMBL" id="JAAAIL010000352">
    <property type="protein sequence ID" value="KAG0276630.1"/>
    <property type="molecule type" value="Genomic_DNA"/>
</dbReference>
<accession>A0AAD4DFD6</accession>
<evidence type="ECO:0000256" key="2">
    <source>
        <dbReference type="ARBA" id="ARBA00023125"/>
    </source>
</evidence>
<sequence length="1013" mass="108933">MESSNKERKEHKKHKKSKKHKEHKEHKDKKRKHEDDMDLNAGSFKKALVTPTTETVLTPAIPSSGNSNSDNNATVTATAVPPTSSRPVATAVGAGSLGGLDELALFTGGHSSADDDSSSDEDVSISRSKALQKVRSETAATMAAVADLLTSTNAGSGSGGVSADVIKMQQQLQQQIPFTAPASSSTSASSNNNVELTREDILKSIAGISDMQMLLQQDSLATAAAAAAAAATEQQQHAQDANAILMSLSNDPSILATVNNTEHQPTLGQLMQQEAAVQAAAEAAARAATGGIAIAETKASSSKKKKPTVPKVPKQTRTGLPASKAPPLRALEEQMDYDMAGTSDSLLHTKWMMATELKERGIKYRMGTFSAEEDNIIRQSISEYISRHNMPEHSIHEWFEKSSGRGSGKLERNELKPLWVEIAGRLKTRPLLNIYLHVRRMYHPQNNIGAWTKADDAKLVEMYAKHKGQWTVIGQALGRMADSCRDRYRNHLKDQATMNSGTWAPEEDRKLLDIMQELALKQGKTNLADATHMWTAISEKMGGTRSRHQCRHRYTQSLQPKMEMADWKPPTLAETMAASNVIQLRKSISAKNQQASTGEGEEGSSTNVLQASTASTVMTDPGEQIRALAAALQGAIPAGSDGNLLWTQAIGALLSPAMLTAPVAAESTTSSGSSGIATAAAHVDLEANPNPLPPAPDHLQRRTGARQRALDVLRLIEKTGYKEINEIKWKTMAKKLRSKIQEANGEVLGKIIEARERLATKKDKAVADGDRYNGSVLTGVVAAMDVALAAAHAESVTTVQFSASSAVLQHGFGLTRTKVEGYKAMPFKELLEKMIKLEEEEVGLYRVPGSTWTSPEYSEAATVPGPAANRETFISVSRFRQMRTFTVAKLAATKALSSHFGENSRRVLSSIQSRAEDILKDEFSSPDMVPILYQLLQKMRPQTAAMEAAASSTAAANDHIRTNEFVESGDDDSDYEGDAAVNAAVAAAAAAAAAAGKSSDDQQQGDISGEDDE</sequence>
<dbReference type="Gene3D" id="1.10.10.60">
    <property type="entry name" value="Homeodomain-like"/>
    <property type="match status" value="2"/>
</dbReference>
<dbReference type="SUPFAM" id="SSF46689">
    <property type="entry name" value="Homeodomain-like"/>
    <property type="match status" value="2"/>
</dbReference>
<reference evidence="7" key="1">
    <citation type="journal article" date="2020" name="Fungal Divers.">
        <title>Resolving the Mortierellaceae phylogeny through synthesis of multi-gene phylogenetics and phylogenomics.</title>
        <authorList>
            <person name="Vandepol N."/>
            <person name="Liber J."/>
            <person name="Desiro A."/>
            <person name="Na H."/>
            <person name="Kennedy M."/>
            <person name="Barry K."/>
            <person name="Grigoriev I.V."/>
            <person name="Miller A.N."/>
            <person name="O'Donnell K."/>
            <person name="Stajich J.E."/>
            <person name="Bonito G."/>
        </authorList>
    </citation>
    <scope>NUCLEOTIDE SEQUENCE</scope>
    <source>
        <strain evidence="7">NRRL 28262</strain>
    </source>
</reference>
<feature type="region of interest" description="Disordered" evidence="4">
    <location>
        <begin position="108"/>
        <end position="132"/>
    </location>
</feature>
<dbReference type="Proteomes" id="UP001194580">
    <property type="component" value="Unassembled WGS sequence"/>
</dbReference>
<dbReference type="CDD" id="cd00167">
    <property type="entry name" value="SANT"/>
    <property type="match status" value="1"/>
</dbReference>
<feature type="domain" description="Myb-like" evidence="5">
    <location>
        <begin position="495"/>
        <end position="558"/>
    </location>
</feature>
<dbReference type="GO" id="GO:0000978">
    <property type="term" value="F:RNA polymerase II cis-regulatory region sequence-specific DNA binding"/>
    <property type="evidence" value="ECO:0007669"/>
    <property type="project" value="TreeGrafter"/>
</dbReference>
<dbReference type="Pfam" id="PF13921">
    <property type="entry name" value="Myb_DNA-bind_6"/>
    <property type="match status" value="1"/>
</dbReference>
<comment type="caution">
    <text evidence="7">The sequence shown here is derived from an EMBL/GenBank/DDBJ whole genome shotgun (WGS) entry which is preliminary data.</text>
</comment>
<evidence type="ECO:0000256" key="3">
    <source>
        <dbReference type="ARBA" id="ARBA00023242"/>
    </source>
</evidence>
<evidence type="ECO:0000313" key="7">
    <source>
        <dbReference type="EMBL" id="KAG0276630.1"/>
    </source>
</evidence>
<feature type="compositionally biased region" description="Acidic residues" evidence="4">
    <location>
        <begin position="114"/>
        <end position="123"/>
    </location>
</feature>
<evidence type="ECO:0000313" key="8">
    <source>
        <dbReference type="Proteomes" id="UP001194580"/>
    </source>
</evidence>
<dbReference type="PANTHER" id="PTHR46380:SF2">
    <property type="entry name" value="CYCLIN-D-BINDING MYB-LIKE TRANSCRIPTION FACTOR 1"/>
    <property type="match status" value="1"/>
</dbReference>
<feature type="domain" description="Myb-like" evidence="5">
    <location>
        <begin position="443"/>
        <end position="492"/>
    </location>
</feature>
<feature type="region of interest" description="Disordered" evidence="4">
    <location>
        <begin position="992"/>
        <end position="1013"/>
    </location>
</feature>
<proteinExistence type="predicted"/>
<feature type="compositionally biased region" description="Low complexity" evidence="4">
    <location>
        <begin position="47"/>
        <end position="85"/>
    </location>
</feature>
<feature type="region of interest" description="Disordered" evidence="4">
    <location>
        <begin position="297"/>
        <end position="330"/>
    </location>
</feature>
<name>A0AAD4DFD6_9FUNG</name>
<comment type="subcellular location">
    <subcellularLocation>
        <location evidence="1">Nucleus</location>
    </subcellularLocation>
</comment>
<dbReference type="InterPro" id="IPR017930">
    <property type="entry name" value="Myb_dom"/>
</dbReference>
<dbReference type="PANTHER" id="PTHR46380">
    <property type="entry name" value="CYCLIN-D-BINDING MYB-LIKE TRANSCRIPTION FACTOR 1"/>
    <property type="match status" value="1"/>
</dbReference>
<organism evidence="7 8">
    <name type="scientific">Linnemannia exigua</name>
    <dbReference type="NCBI Taxonomy" id="604196"/>
    <lineage>
        <taxon>Eukaryota</taxon>
        <taxon>Fungi</taxon>
        <taxon>Fungi incertae sedis</taxon>
        <taxon>Mucoromycota</taxon>
        <taxon>Mortierellomycotina</taxon>
        <taxon>Mortierellomycetes</taxon>
        <taxon>Mortierellales</taxon>
        <taxon>Mortierellaceae</taxon>
        <taxon>Linnemannia</taxon>
    </lineage>
</organism>
<dbReference type="GO" id="GO:0005634">
    <property type="term" value="C:nucleus"/>
    <property type="evidence" value="ECO:0007669"/>
    <property type="project" value="UniProtKB-SubCell"/>
</dbReference>
<evidence type="ECO:0000256" key="4">
    <source>
        <dbReference type="SAM" id="MobiDB-lite"/>
    </source>
</evidence>
<dbReference type="PROSITE" id="PS51294">
    <property type="entry name" value="HTH_MYB"/>
    <property type="match status" value="1"/>
</dbReference>
<evidence type="ECO:0000256" key="1">
    <source>
        <dbReference type="ARBA" id="ARBA00004123"/>
    </source>
</evidence>
<keyword evidence="8" id="KW-1185">Reference proteome</keyword>
<keyword evidence="2" id="KW-0238">DNA-binding</keyword>
<feature type="region of interest" description="Disordered" evidence="4">
    <location>
        <begin position="1"/>
        <end position="94"/>
    </location>
</feature>
<protein>
    <submittedName>
        <fullName evidence="7">RNA polymerase I enhancer binding protein</fullName>
    </submittedName>
</protein>
<evidence type="ECO:0000259" key="5">
    <source>
        <dbReference type="PROSITE" id="PS50090"/>
    </source>
</evidence>
<dbReference type="InterPro" id="IPR009057">
    <property type="entry name" value="Homeodomain-like_sf"/>
</dbReference>
<dbReference type="InterPro" id="IPR001005">
    <property type="entry name" value="SANT/Myb"/>
</dbReference>
<evidence type="ECO:0000259" key="6">
    <source>
        <dbReference type="PROSITE" id="PS51294"/>
    </source>
</evidence>
<keyword evidence="3" id="KW-0539">Nucleus</keyword>
<dbReference type="SMART" id="SM00717">
    <property type="entry name" value="SANT"/>
    <property type="match status" value="3"/>
</dbReference>
<dbReference type="AlphaFoldDB" id="A0AAD4DFD6"/>
<dbReference type="PROSITE" id="PS50090">
    <property type="entry name" value="MYB_LIKE"/>
    <property type="match status" value="2"/>
</dbReference>